<reference evidence="3" key="1">
    <citation type="submission" date="2019-01" db="EMBL/GenBank/DDBJ databases">
        <title>Cytophagaceae bacterium strain CAR-16.</title>
        <authorList>
            <person name="Chen W.-M."/>
        </authorList>
    </citation>
    <scope>NUCLEOTIDE SEQUENCE [LARGE SCALE GENOMIC DNA]</scope>
    <source>
        <strain evidence="3">WWJ-16</strain>
    </source>
</reference>
<dbReference type="AlphaFoldDB" id="A0A4Q1K9E0"/>
<sequence length="370" mass="44791">MKYLITTLFLFTAVLTSAQDLDDANYFFKDNYEYHFYGKVKSIRRKYSYIKPNISTQEYNSMRLRADATPKFDFYYYPTGQCKTFWGGTIDTVYQQRKKDIYTYYYDNSIFKKKIKSNLKKRYLNVYDKPLFPQYDYCIKGPEPGEVKDAFNIAKFSYILDKQNKILIENEYEWGVSLDSLQSLKDSKKIICTVRTYYYNEKSQVTKIIYSIKLNPKYDIDRVNINFLRTDFELNEYYPEMIANFKYDAQGRIVFVSLSSKEELLCSEEYVYHRKLDYVEKSIYYDIKGEYSSKIKKTVRYYNEYGDLIQIDFLPDFEGQPMTRVSRRPRYYDYEYDDHKNWIKCYMYLEGTKEGKPSLIAEREIIYYDK</sequence>
<dbReference type="RefSeq" id="WP_129461389.1">
    <property type="nucleotide sequence ID" value="NZ_SBKN01000004.1"/>
</dbReference>
<evidence type="ECO:0000256" key="1">
    <source>
        <dbReference type="SAM" id="SignalP"/>
    </source>
</evidence>
<proteinExistence type="predicted"/>
<dbReference type="EMBL" id="SBKN01000004">
    <property type="protein sequence ID" value="RXR22503.1"/>
    <property type="molecule type" value="Genomic_DNA"/>
</dbReference>
<evidence type="ECO:0000313" key="3">
    <source>
        <dbReference type="Proteomes" id="UP000289857"/>
    </source>
</evidence>
<accession>A0A4Q1K9E0</accession>
<comment type="caution">
    <text evidence="2">The sequence shown here is derived from an EMBL/GenBank/DDBJ whole genome shotgun (WGS) entry which is preliminary data.</text>
</comment>
<keyword evidence="1" id="KW-0732">Signal</keyword>
<feature type="chain" id="PRO_5020525056" description="DUF4595 domain-containing protein" evidence="1">
    <location>
        <begin position="19"/>
        <end position="370"/>
    </location>
</feature>
<dbReference type="Proteomes" id="UP000289857">
    <property type="component" value="Unassembled WGS sequence"/>
</dbReference>
<dbReference type="OrthoDB" id="1048580at2"/>
<name>A0A4Q1K9E0_9FLAO</name>
<evidence type="ECO:0000313" key="2">
    <source>
        <dbReference type="EMBL" id="RXR22503.1"/>
    </source>
</evidence>
<gene>
    <name evidence="2" type="ORF">EQG61_07920</name>
</gene>
<feature type="signal peptide" evidence="1">
    <location>
        <begin position="1"/>
        <end position="18"/>
    </location>
</feature>
<evidence type="ECO:0008006" key="4">
    <source>
        <dbReference type="Google" id="ProtNLM"/>
    </source>
</evidence>
<keyword evidence="3" id="KW-1185">Reference proteome</keyword>
<protein>
    <recommendedName>
        <fullName evidence="4">DUF4595 domain-containing protein</fullName>
    </recommendedName>
</protein>
<organism evidence="2 3">
    <name type="scientific">Flavobacterium stagni</name>
    <dbReference type="NCBI Taxonomy" id="2506421"/>
    <lineage>
        <taxon>Bacteria</taxon>
        <taxon>Pseudomonadati</taxon>
        <taxon>Bacteroidota</taxon>
        <taxon>Flavobacteriia</taxon>
        <taxon>Flavobacteriales</taxon>
        <taxon>Flavobacteriaceae</taxon>
        <taxon>Flavobacterium</taxon>
    </lineage>
</organism>